<gene>
    <name evidence="2" type="ORF">SAMN04487992_1332</name>
</gene>
<keyword evidence="3" id="KW-1185">Reference proteome</keyword>
<reference evidence="3" key="1">
    <citation type="submission" date="2016-10" db="EMBL/GenBank/DDBJ databases">
        <authorList>
            <person name="Varghese N."/>
            <person name="Submissions S."/>
        </authorList>
    </citation>
    <scope>NUCLEOTIDE SEQUENCE [LARGE SCALE GENOMIC DNA]</scope>
    <source>
        <strain evidence="3">DSM 24729</strain>
    </source>
</reference>
<evidence type="ECO:0000256" key="1">
    <source>
        <dbReference type="SAM" id="SignalP"/>
    </source>
</evidence>
<sequence length="387" mass="44735">MIRKIVTLTLIFALNSAIAQETIEIPRFLQNSMDSITKQNFNQSLETFFLEMEQGKLNEDYLTPQRADLTKSQLQELVNYETKKDSTAKKIQDKQLINIYPISSDKYSITISYIYQNPETNPILLYNINLIATESSDKFTFSVPLDYLTRYWKTETVGNVTYHFRENINKERAKIFDNKNIEIAGKLGLKPEKLHFYMTDNFQEISKLLGFGYSLYSNGKYRDGYGVDSKTIFAVINNEDFSHDMFHYYSGQINKRANRNWITEEGIAYAWGNAYYTDKNGEMVTNERLITELKDYLTKNPNTNIFEIFSNNEKIFNNIASEISVRSVISGIIANQVEKEKGADGISELINAGSQDRLESYLKATNELIGINKENFNSKVRELIKNK</sequence>
<dbReference type="RefSeq" id="WP_074539619.1">
    <property type="nucleotide sequence ID" value="NZ_FNBD01000033.1"/>
</dbReference>
<dbReference type="EMBL" id="FNBD01000033">
    <property type="protein sequence ID" value="SDF57504.1"/>
    <property type="molecule type" value="Genomic_DNA"/>
</dbReference>
<feature type="chain" id="PRO_5010373952" description="DUF4835 domain-containing protein" evidence="1">
    <location>
        <begin position="20"/>
        <end position="387"/>
    </location>
</feature>
<evidence type="ECO:0008006" key="4">
    <source>
        <dbReference type="Google" id="ProtNLM"/>
    </source>
</evidence>
<dbReference type="AlphaFoldDB" id="A0A1G7M788"/>
<accession>A0A1G7M788</accession>
<feature type="signal peptide" evidence="1">
    <location>
        <begin position="1"/>
        <end position="19"/>
    </location>
</feature>
<organism evidence="2 3">
    <name type="scientific">Cellulophaga baltica</name>
    <dbReference type="NCBI Taxonomy" id="76594"/>
    <lineage>
        <taxon>Bacteria</taxon>
        <taxon>Pseudomonadati</taxon>
        <taxon>Bacteroidota</taxon>
        <taxon>Flavobacteriia</taxon>
        <taxon>Flavobacteriales</taxon>
        <taxon>Flavobacteriaceae</taxon>
        <taxon>Cellulophaga</taxon>
    </lineage>
</organism>
<proteinExistence type="predicted"/>
<name>A0A1G7M788_9FLAO</name>
<dbReference type="Proteomes" id="UP000182114">
    <property type="component" value="Unassembled WGS sequence"/>
</dbReference>
<protein>
    <recommendedName>
        <fullName evidence="4">DUF4835 domain-containing protein</fullName>
    </recommendedName>
</protein>
<keyword evidence="1" id="KW-0732">Signal</keyword>
<evidence type="ECO:0000313" key="2">
    <source>
        <dbReference type="EMBL" id="SDF57504.1"/>
    </source>
</evidence>
<evidence type="ECO:0000313" key="3">
    <source>
        <dbReference type="Proteomes" id="UP000182114"/>
    </source>
</evidence>